<reference evidence="1 2" key="2">
    <citation type="journal article" date="2022" name="Mol. Ecol. Resour.">
        <title>The genomes of chicory, endive, great burdock and yacon provide insights into Asteraceae paleo-polyploidization history and plant inulin production.</title>
        <authorList>
            <person name="Fan W."/>
            <person name="Wang S."/>
            <person name="Wang H."/>
            <person name="Wang A."/>
            <person name="Jiang F."/>
            <person name="Liu H."/>
            <person name="Zhao H."/>
            <person name="Xu D."/>
            <person name="Zhang Y."/>
        </authorList>
    </citation>
    <scope>NUCLEOTIDE SEQUENCE [LARGE SCALE GENOMIC DNA]</scope>
    <source>
        <strain evidence="2">cv. Punajuju</strain>
        <tissue evidence="1">Leaves</tissue>
    </source>
</reference>
<protein>
    <submittedName>
        <fullName evidence="1">Uncharacterized protein</fullName>
    </submittedName>
</protein>
<evidence type="ECO:0000313" key="2">
    <source>
        <dbReference type="Proteomes" id="UP001055811"/>
    </source>
</evidence>
<organism evidence="1 2">
    <name type="scientific">Cichorium intybus</name>
    <name type="common">Chicory</name>
    <dbReference type="NCBI Taxonomy" id="13427"/>
    <lineage>
        <taxon>Eukaryota</taxon>
        <taxon>Viridiplantae</taxon>
        <taxon>Streptophyta</taxon>
        <taxon>Embryophyta</taxon>
        <taxon>Tracheophyta</taxon>
        <taxon>Spermatophyta</taxon>
        <taxon>Magnoliopsida</taxon>
        <taxon>eudicotyledons</taxon>
        <taxon>Gunneridae</taxon>
        <taxon>Pentapetalae</taxon>
        <taxon>asterids</taxon>
        <taxon>campanulids</taxon>
        <taxon>Asterales</taxon>
        <taxon>Asteraceae</taxon>
        <taxon>Cichorioideae</taxon>
        <taxon>Cichorieae</taxon>
        <taxon>Cichoriinae</taxon>
        <taxon>Cichorium</taxon>
    </lineage>
</organism>
<keyword evidence="2" id="KW-1185">Reference proteome</keyword>
<proteinExistence type="predicted"/>
<sequence length="74" mass="7845">MATSLDPKMLVRCVYAASNASFQNLGTGEDKEKLVLICQCPGGYGDTSSLVDSSSVGRSTALIIKAYIVISDRQ</sequence>
<name>A0ACB9FBG9_CICIN</name>
<dbReference type="Proteomes" id="UP001055811">
    <property type="component" value="Linkage Group LG03"/>
</dbReference>
<accession>A0ACB9FBG9</accession>
<reference evidence="2" key="1">
    <citation type="journal article" date="2022" name="Mol. Ecol. Resour.">
        <title>The genomes of chicory, endive, great burdock and yacon provide insights into Asteraceae palaeo-polyploidization history and plant inulin production.</title>
        <authorList>
            <person name="Fan W."/>
            <person name="Wang S."/>
            <person name="Wang H."/>
            <person name="Wang A."/>
            <person name="Jiang F."/>
            <person name="Liu H."/>
            <person name="Zhao H."/>
            <person name="Xu D."/>
            <person name="Zhang Y."/>
        </authorList>
    </citation>
    <scope>NUCLEOTIDE SEQUENCE [LARGE SCALE GENOMIC DNA]</scope>
    <source>
        <strain evidence="2">cv. Punajuju</strain>
    </source>
</reference>
<comment type="caution">
    <text evidence="1">The sequence shown here is derived from an EMBL/GenBank/DDBJ whole genome shotgun (WGS) entry which is preliminary data.</text>
</comment>
<evidence type="ECO:0000313" key="1">
    <source>
        <dbReference type="EMBL" id="KAI3768265.1"/>
    </source>
</evidence>
<dbReference type="EMBL" id="CM042011">
    <property type="protein sequence ID" value="KAI3768265.1"/>
    <property type="molecule type" value="Genomic_DNA"/>
</dbReference>
<gene>
    <name evidence="1" type="ORF">L2E82_18804</name>
</gene>